<proteinExistence type="predicted"/>
<name>A0A540N3X4_MALBA</name>
<dbReference type="EMBL" id="VIEB01000116">
    <property type="protein sequence ID" value="TQE05758.1"/>
    <property type="molecule type" value="Genomic_DNA"/>
</dbReference>
<dbReference type="Proteomes" id="UP000315295">
    <property type="component" value="Unassembled WGS sequence"/>
</dbReference>
<sequence>MVFFKNQKNLKISQTIPNFGTALSQRTMKLQSLEKSSSNQAGSCIVDCVSWKSLKNWNQRKSSRDYGGGSRFYREGERELQRGYRWERQRVVRDEKE</sequence>
<comment type="caution">
    <text evidence="1">The sequence shown here is derived from an EMBL/GenBank/DDBJ whole genome shotgun (WGS) entry which is preliminary data.</text>
</comment>
<reference evidence="1 2" key="1">
    <citation type="journal article" date="2019" name="G3 (Bethesda)">
        <title>Sequencing of a Wild Apple (Malus baccata) Genome Unravels the Differences Between Cultivated and Wild Apple Species Regarding Disease Resistance and Cold Tolerance.</title>
        <authorList>
            <person name="Chen X."/>
        </authorList>
    </citation>
    <scope>NUCLEOTIDE SEQUENCE [LARGE SCALE GENOMIC DNA]</scope>
    <source>
        <strain evidence="2">cv. Shandingzi</strain>
        <tissue evidence="1">Leaves</tissue>
    </source>
</reference>
<evidence type="ECO:0000313" key="2">
    <source>
        <dbReference type="Proteomes" id="UP000315295"/>
    </source>
</evidence>
<accession>A0A540N3X4</accession>
<protein>
    <submittedName>
        <fullName evidence="1">Uncharacterized protein</fullName>
    </submittedName>
</protein>
<keyword evidence="2" id="KW-1185">Reference proteome</keyword>
<gene>
    <name evidence="1" type="ORF">C1H46_008664</name>
</gene>
<evidence type="ECO:0000313" key="1">
    <source>
        <dbReference type="EMBL" id="TQE05758.1"/>
    </source>
</evidence>
<organism evidence="1 2">
    <name type="scientific">Malus baccata</name>
    <name type="common">Siberian crab apple</name>
    <name type="synonym">Pyrus baccata</name>
    <dbReference type="NCBI Taxonomy" id="106549"/>
    <lineage>
        <taxon>Eukaryota</taxon>
        <taxon>Viridiplantae</taxon>
        <taxon>Streptophyta</taxon>
        <taxon>Embryophyta</taxon>
        <taxon>Tracheophyta</taxon>
        <taxon>Spermatophyta</taxon>
        <taxon>Magnoliopsida</taxon>
        <taxon>eudicotyledons</taxon>
        <taxon>Gunneridae</taxon>
        <taxon>Pentapetalae</taxon>
        <taxon>rosids</taxon>
        <taxon>fabids</taxon>
        <taxon>Rosales</taxon>
        <taxon>Rosaceae</taxon>
        <taxon>Amygdaloideae</taxon>
        <taxon>Maleae</taxon>
        <taxon>Malus</taxon>
    </lineage>
</organism>
<dbReference type="AlphaFoldDB" id="A0A540N3X4"/>